<dbReference type="OrthoDB" id="289228at2759"/>
<sequence length="444" mass="49194">MGNKGSSRHSYSASEIEALKGPFSDSEFDCLEALADATCSNREAFEEHFSLSVPQDKEDMPVLVNFGASLYTAFLHITDEPVTTELTMPHLAKAAALCIRSSSSSILRCLWAVFDPTLEQDLNDNQLHQLFTAVLLMADVEKDTEKKINDYVNTANSMVASFQLSATEVTLLHLTTWASRTFPLMHTIFSTWMSKKCFKSMPSTRTSYSTPELSHASDILSRGEAIVLSGQSAQLQNQWDRLYTSTQDGLSFNRLCYHLLGYSGPTLIVCTATDGATFGAYCDTPWRDQSKFFGGPGCFLYRLRPNLLVCPSSGQSGTNYMYFNTKGVALPRGLGLGGTTSKCRLFFDEDLDDCYTALKCNTFEQGSITLRASFQIQTLEIWGCGGEESKMAQKGYRAETAELINKARKVDKSQFVNNGFDREMFLGKTFGHGTDAARIADDEH</sequence>
<evidence type="ECO:0000313" key="2">
    <source>
        <dbReference type="EMBL" id="OQR97305.1"/>
    </source>
</evidence>
<feature type="domain" description="TLDc" evidence="1">
    <location>
        <begin position="214"/>
        <end position="385"/>
    </location>
</feature>
<comment type="caution">
    <text evidence="2">The sequence shown here is derived from an EMBL/GenBank/DDBJ whole genome shotgun (WGS) entry which is preliminary data.</text>
</comment>
<dbReference type="SMART" id="SM00584">
    <property type="entry name" value="TLDc"/>
    <property type="match status" value="1"/>
</dbReference>
<name>A0A1V9ZH42_9STRA</name>
<gene>
    <name evidence="2" type="ORF">THRCLA_07023</name>
</gene>
<dbReference type="PANTHER" id="PTHR23354">
    <property type="entry name" value="NUCLEOLAR PROTEIN 7/ESTROGEN RECEPTOR COACTIVATOR-RELATED"/>
    <property type="match status" value="1"/>
</dbReference>
<dbReference type="PROSITE" id="PS51886">
    <property type="entry name" value="TLDC"/>
    <property type="match status" value="1"/>
</dbReference>
<evidence type="ECO:0000313" key="3">
    <source>
        <dbReference type="Proteomes" id="UP000243217"/>
    </source>
</evidence>
<dbReference type="AlphaFoldDB" id="A0A1V9ZH42"/>
<evidence type="ECO:0000259" key="1">
    <source>
        <dbReference type="PROSITE" id="PS51886"/>
    </source>
</evidence>
<accession>A0A1V9ZH42</accession>
<reference evidence="2 3" key="1">
    <citation type="journal article" date="2014" name="Genome Biol. Evol.">
        <title>The secreted proteins of Achlya hypogyna and Thraustotheca clavata identify the ancestral oomycete secretome and reveal gene acquisitions by horizontal gene transfer.</title>
        <authorList>
            <person name="Misner I."/>
            <person name="Blouin N."/>
            <person name="Leonard G."/>
            <person name="Richards T.A."/>
            <person name="Lane C.E."/>
        </authorList>
    </citation>
    <scope>NUCLEOTIDE SEQUENCE [LARGE SCALE GENOMIC DNA]</scope>
    <source>
        <strain evidence="2 3">ATCC 34112</strain>
    </source>
</reference>
<dbReference type="Proteomes" id="UP000243217">
    <property type="component" value="Unassembled WGS sequence"/>
</dbReference>
<dbReference type="PANTHER" id="PTHR23354:SF108">
    <property type="entry name" value="RE10231P"/>
    <property type="match status" value="1"/>
</dbReference>
<keyword evidence="3" id="KW-1185">Reference proteome</keyword>
<proteinExistence type="predicted"/>
<organism evidence="2 3">
    <name type="scientific">Thraustotheca clavata</name>
    <dbReference type="NCBI Taxonomy" id="74557"/>
    <lineage>
        <taxon>Eukaryota</taxon>
        <taxon>Sar</taxon>
        <taxon>Stramenopiles</taxon>
        <taxon>Oomycota</taxon>
        <taxon>Saprolegniomycetes</taxon>
        <taxon>Saprolegniales</taxon>
        <taxon>Achlyaceae</taxon>
        <taxon>Thraustotheca</taxon>
    </lineage>
</organism>
<dbReference type="EMBL" id="JNBS01001920">
    <property type="protein sequence ID" value="OQR97305.1"/>
    <property type="molecule type" value="Genomic_DNA"/>
</dbReference>
<dbReference type="Pfam" id="PF07534">
    <property type="entry name" value="TLD"/>
    <property type="match status" value="1"/>
</dbReference>
<protein>
    <recommendedName>
        <fullName evidence="1">TLDc domain-containing protein</fullName>
    </recommendedName>
</protein>
<dbReference type="InterPro" id="IPR006571">
    <property type="entry name" value="TLDc_dom"/>
</dbReference>